<reference evidence="6" key="1">
    <citation type="submission" date="2020-10" db="EMBL/GenBank/DDBJ databases">
        <title>Catharus ustulatus (Swainson's thrush) genome, bCatUst1, primary haplotype v2.</title>
        <authorList>
            <person name="Delmore K."/>
            <person name="Vafadar M."/>
            <person name="Formenti G."/>
            <person name="Chow W."/>
            <person name="Pelan S."/>
            <person name="Howe K."/>
            <person name="Rhie A."/>
            <person name="Mountcastle J."/>
            <person name="Haase B."/>
            <person name="Fedrigo O."/>
            <person name="Jarvis E.D."/>
        </authorList>
    </citation>
    <scope>NUCLEOTIDE SEQUENCE [LARGE SCALE GENOMIC DNA]</scope>
</reference>
<evidence type="ECO:0000256" key="2">
    <source>
        <dbReference type="ARBA" id="ARBA00023145"/>
    </source>
</evidence>
<dbReference type="AlphaFoldDB" id="A0A8C3UX72"/>
<dbReference type="SMART" id="SM00020">
    <property type="entry name" value="Tryp_SPc"/>
    <property type="match status" value="1"/>
</dbReference>
<dbReference type="Ensembl" id="ENSCUST00005021046.1">
    <property type="protein sequence ID" value="ENSCUSP00005020293.1"/>
    <property type="gene ID" value="ENSCUSG00005012844.1"/>
</dbReference>
<dbReference type="Gene3D" id="2.40.10.10">
    <property type="entry name" value="Trypsin-like serine proteases"/>
    <property type="match status" value="2"/>
</dbReference>
<evidence type="ECO:0000313" key="7">
    <source>
        <dbReference type="Proteomes" id="UP000694563"/>
    </source>
</evidence>
<keyword evidence="1 4" id="KW-0732">Signal</keyword>
<keyword evidence="3" id="KW-1015">Disulfide bond</keyword>
<evidence type="ECO:0000256" key="4">
    <source>
        <dbReference type="SAM" id="SignalP"/>
    </source>
</evidence>
<dbReference type="PANTHER" id="PTHR24271">
    <property type="entry name" value="KALLIKREIN-RELATED"/>
    <property type="match status" value="1"/>
</dbReference>
<keyword evidence="7" id="KW-1185">Reference proteome</keyword>
<dbReference type="PANTHER" id="PTHR24271:SF81">
    <property type="entry name" value="GRANZYME B"/>
    <property type="match status" value="1"/>
</dbReference>
<dbReference type="SUPFAM" id="SSF50494">
    <property type="entry name" value="Trypsin-like serine proteases"/>
    <property type="match status" value="1"/>
</dbReference>
<dbReference type="GO" id="GO:0005737">
    <property type="term" value="C:cytoplasm"/>
    <property type="evidence" value="ECO:0007669"/>
    <property type="project" value="TreeGrafter"/>
</dbReference>
<dbReference type="InterPro" id="IPR018114">
    <property type="entry name" value="TRYPSIN_HIS"/>
</dbReference>
<reference evidence="6" key="2">
    <citation type="submission" date="2025-08" db="UniProtKB">
        <authorList>
            <consortium name="Ensembl"/>
        </authorList>
    </citation>
    <scope>IDENTIFICATION</scope>
</reference>
<evidence type="ECO:0000256" key="3">
    <source>
        <dbReference type="ARBA" id="ARBA00023157"/>
    </source>
</evidence>
<evidence type="ECO:0000259" key="5">
    <source>
        <dbReference type="PROSITE" id="PS50240"/>
    </source>
</evidence>
<dbReference type="InterPro" id="IPR001254">
    <property type="entry name" value="Trypsin_dom"/>
</dbReference>
<dbReference type="PRINTS" id="PR00722">
    <property type="entry name" value="CHYMOTRYPSIN"/>
</dbReference>
<proteinExistence type="predicted"/>
<name>A0A8C3UX72_CATUS</name>
<dbReference type="GO" id="GO:0006508">
    <property type="term" value="P:proteolysis"/>
    <property type="evidence" value="ECO:0007669"/>
    <property type="project" value="InterPro"/>
</dbReference>
<feature type="domain" description="Peptidase S1" evidence="5">
    <location>
        <begin position="21"/>
        <end position="238"/>
    </location>
</feature>
<accession>A0A8C3UX72</accession>
<feature type="signal peptide" evidence="4">
    <location>
        <begin position="1"/>
        <end position="24"/>
    </location>
</feature>
<dbReference type="PROSITE" id="PS50240">
    <property type="entry name" value="TRYPSIN_DOM"/>
    <property type="match status" value="1"/>
</dbReference>
<protein>
    <recommendedName>
        <fullName evidence="5">Peptidase S1 domain-containing protein</fullName>
    </recommendedName>
</protein>
<dbReference type="Pfam" id="PF00089">
    <property type="entry name" value="Trypsin"/>
    <property type="match status" value="1"/>
</dbReference>
<dbReference type="PROSITE" id="PS00134">
    <property type="entry name" value="TRYPSIN_HIS"/>
    <property type="match status" value="1"/>
</dbReference>
<dbReference type="InterPro" id="IPR009003">
    <property type="entry name" value="Peptidase_S1_PA"/>
</dbReference>
<evidence type="ECO:0000313" key="6">
    <source>
        <dbReference type="Ensembl" id="ENSCUSP00005020293.1"/>
    </source>
</evidence>
<gene>
    <name evidence="6" type="primary">LOC117006671</name>
</gene>
<dbReference type="InterPro" id="IPR043504">
    <property type="entry name" value="Peptidase_S1_PA_chymotrypsin"/>
</dbReference>
<dbReference type="CDD" id="cd00190">
    <property type="entry name" value="Tryp_SPc"/>
    <property type="match status" value="1"/>
</dbReference>
<dbReference type="FunFam" id="2.40.10.10:FF:000005">
    <property type="entry name" value="Serine protease 37"/>
    <property type="match status" value="1"/>
</dbReference>
<organism evidence="6 7">
    <name type="scientific">Catharus ustulatus</name>
    <name type="common">Russet-backed thrush</name>
    <name type="synonym">Hylocichla ustulatus</name>
    <dbReference type="NCBI Taxonomy" id="91951"/>
    <lineage>
        <taxon>Eukaryota</taxon>
        <taxon>Metazoa</taxon>
        <taxon>Chordata</taxon>
        <taxon>Craniata</taxon>
        <taxon>Vertebrata</taxon>
        <taxon>Euteleostomi</taxon>
        <taxon>Archelosauria</taxon>
        <taxon>Archosauria</taxon>
        <taxon>Dinosauria</taxon>
        <taxon>Saurischia</taxon>
        <taxon>Theropoda</taxon>
        <taxon>Coelurosauria</taxon>
        <taxon>Aves</taxon>
        <taxon>Neognathae</taxon>
        <taxon>Neoaves</taxon>
        <taxon>Telluraves</taxon>
        <taxon>Australaves</taxon>
        <taxon>Passeriformes</taxon>
        <taxon>Turdidae</taxon>
        <taxon>Catharus</taxon>
    </lineage>
</organism>
<dbReference type="InterPro" id="IPR001314">
    <property type="entry name" value="Peptidase_S1A"/>
</dbReference>
<keyword evidence="2" id="KW-0865">Zymogen</keyword>
<sequence length="252" mass="27988">VHLQPTLALVTMLCILCIAEIIGGNEVVPHSRPYMAYLNIQVSNETGTYPSSCGGFLIRPGAVLSAAHCVRVEVTVILGAHNIRVRERSQQRIRVRDWVIHPDYCPDTLSNDIALLKGYPPAHLPKPLNLFLILGCNDHVKPGTICEVAGWGRTSRRGNSTNVMREVELRVQRNLFLKAGRACLTPLTPFMTQGDSGGPLVCNKKAHTMVSHGLESRLFPKVFTRASYFEPWIRRQLRSFALQELPASPSSQ</sequence>
<evidence type="ECO:0000256" key="1">
    <source>
        <dbReference type="ARBA" id="ARBA00022729"/>
    </source>
</evidence>
<dbReference type="Proteomes" id="UP000694563">
    <property type="component" value="Chromosome 23"/>
</dbReference>
<reference evidence="6" key="3">
    <citation type="submission" date="2025-09" db="UniProtKB">
        <authorList>
            <consortium name="Ensembl"/>
        </authorList>
    </citation>
    <scope>IDENTIFICATION</scope>
</reference>
<dbReference type="GO" id="GO:0004252">
    <property type="term" value="F:serine-type endopeptidase activity"/>
    <property type="evidence" value="ECO:0007669"/>
    <property type="project" value="InterPro"/>
</dbReference>
<feature type="chain" id="PRO_5034405720" description="Peptidase S1 domain-containing protein" evidence="4">
    <location>
        <begin position="25"/>
        <end position="252"/>
    </location>
</feature>